<feature type="chain" id="PRO_5043847890" evidence="1">
    <location>
        <begin position="21"/>
        <end position="338"/>
    </location>
</feature>
<name>A0AAX6N200_9PEZI</name>
<sequence>MTSRTHLLPLFLLLPTFASAQPGFVAYKEKTCNERLDIWSDGQLIDGERGDFNGGHGYNNITFPGAQATGDWDKDTGTQFVYWKIEQPDPTCQFMLLKDTPRGWEALSQLPGDEILRVSEEGCYYTAVNPNIDLITSYCCGRDDCAAAEIEVQYSSPKGSSNPKAPSCTIKSYDATPTVEDGVQIAVTRPQTCEAPPTCTHSITQSKMVGTAVSHFQSYSWTTEEGVDIKIDAGVEFIVDSKFSAGINFNIAQSWMDETGTTLTETNITASSEAERQQVGTVAFYAFTPQYDCWKGDASCGKDNSGNEVVLKDVNFCQPRISSTGDSAGVFRMVYISG</sequence>
<keyword evidence="1" id="KW-0732">Signal</keyword>
<proteinExistence type="predicted"/>
<dbReference type="EMBL" id="JBANMG010000001">
    <property type="protein sequence ID" value="KAK6958471.1"/>
    <property type="molecule type" value="Genomic_DNA"/>
</dbReference>
<comment type="caution">
    <text evidence="2">The sequence shown here is derived from an EMBL/GenBank/DDBJ whole genome shotgun (WGS) entry which is preliminary data.</text>
</comment>
<dbReference type="Proteomes" id="UP001369815">
    <property type="component" value="Unassembled WGS sequence"/>
</dbReference>
<reference evidence="2 3" key="1">
    <citation type="journal article" date="2024" name="Front Chem Biol">
        <title>Unveiling the potential of Daldinia eschscholtzii MFLUCC 19-0629 through bioactivity and bioinformatics studies for enhanced sustainable agriculture production.</title>
        <authorList>
            <person name="Brooks S."/>
            <person name="Weaver J.A."/>
            <person name="Klomchit A."/>
            <person name="Alharthi S.A."/>
            <person name="Onlamun T."/>
            <person name="Nurani R."/>
            <person name="Vong T.K."/>
            <person name="Alberti F."/>
            <person name="Greco C."/>
        </authorList>
    </citation>
    <scope>NUCLEOTIDE SEQUENCE [LARGE SCALE GENOMIC DNA]</scope>
    <source>
        <strain evidence="2">MFLUCC 19-0629</strain>
    </source>
</reference>
<protein>
    <submittedName>
        <fullName evidence="2">Uncharacterized protein</fullName>
    </submittedName>
</protein>
<evidence type="ECO:0000313" key="2">
    <source>
        <dbReference type="EMBL" id="KAK6958471.1"/>
    </source>
</evidence>
<gene>
    <name evidence="2" type="ORF">Daesc_001272</name>
</gene>
<organism evidence="2 3">
    <name type="scientific">Daldinia eschscholtzii</name>
    <dbReference type="NCBI Taxonomy" id="292717"/>
    <lineage>
        <taxon>Eukaryota</taxon>
        <taxon>Fungi</taxon>
        <taxon>Dikarya</taxon>
        <taxon>Ascomycota</taxon>
        <taxon>Pezizomycotina</taxon>
        <taxon>Sordariomycetes</taxon>
        <taxon>Xylariomycetidae</taxon>
        <taxon>Xylariales</taxon>
        <taxon>Hypoxylaceae</taxon>
        <taxon>Daldinia</taxon>
    </lineage>
</organism>
<accession>A0AAX6N200</accession>
<evidence type="ECO:0000313" key="3">
    <source>
        <dbReference type="Proteomes" id="UP001369815"/>
    </source>
</evidence>
<dbReference type="AlphaFoldDB" id="A0AAX6N200"/>
<evidence type="ECO:0000256" key="1">
    <source>
        <dbReference type="SAM" id="SignalP"/>
    </source>
</evidence>
<keyword evidence="3" id="KW-1185">Reference proteome</keyword>
<feature type="signal peptide" evidence="1">
    <location>
        <begin position="1"/>
        <end position="20"/>
    </location>
</feature>